<dbReference type="RefSeq" id="WP_171836696.1">
    <property type="nucleotide sequence ID" value="NZ_CP053708.1"/>
</dbReference>
<dbReference type="SMART" id="SM01134">
    <property type="entry name" value="DeoRC"/>
    <property type="match status" value="1"/>
</dbReference>
<dbReference type="InterPro" id="IPR018356">
    <property type="entry name" value="Tscrpt_reg_HTH_DeoR_CS"/>
</dbReference>
<dbReference type="SUPFAM" id="SSF46785">
    <property type="entry name" value="Winged helix' DNA-binding domain"/>
    <property type="match status" value="1"/>
</dbReference>
<dbReference type="PRINTS" id="PR00037">
    <property type="entry name" value="HTHLACR"/>
</dbReference>
<dbReference type="SMART" id="SM00420">
    <property type="entry name" value="HTH_DEOR"/>
    <property type="match status" value="1"/>
</dbReference>
<evidence type="ECO:0000256" key="1">
    <source>
        <dbReference type="ARBA" id="ARBA00023015"/>
    </source>
</evidence>
<evidence type="ECO:0000313" key="6">
    <source>
        <dbReference type="Proteomes" id="UP000500767"/>
    </source>
</evidence>
<dbReference type="SUPFAM" id="SSF100950">
    <property type="entry name" value="NagB/RpiA/CoA transferase-like"/>
    <property type="match status" value="1"/>
</dbReference>
<dbReference type="InterPro" id="IPR037171">
    <property type="entry name" value="NagB/RpiA_transferase-like"/>
</dbReference>
<dbReference type="AlphaFoldDB" id="A0A6M8HRS8"/>
<dbReference type="EMBL" id="CP053708">
    <property type="protein sequence ID" value="QKE90975.1"/>
    <property type="molecule type" value="Genomic_DNA"/>
</dbReference>
<dbReference type="InterPro" id="IPR014036">
    <property type="entry name" value="DeoR-like_C"/>
</dbReference>
<dbReference type="PROSITE" id="PS00894">
    <property type="entry name" value="HTH_DEOR_1"/>
    <property type="match status" value="1"/>
</dbReference>
<dbReference type="KEGG" id="lck:HN018_13815"/>
<gene>
    <name evidence="5" type="ORF">HN018_13815</name>
</gene>
<dbReference type="InterPro" id="IPR050313">
    <property type="entry name" value="Carb_Metab_HTH_regulators"/>
</dbReference>
<dbReference type="PANTHER" id="PTHR30363">
    <property type="entry name" value="HTH-TYPE TRANSCRIPTIONAL REGULATOR SRLR-RELATED"/>
    <property type="match status" value="1"/>
</dbReference>
<dbReference type="InterPro" id="IPR036390">
    <property type="entry name" value="WH_DNA-bd_sf"/>
</dbReference>
<dbReference type="InterPro" id="IPR001034">
    <property type="entry name" value="DeoR_HTH"/>
</dbReference>
<dbReference type="GO" id="GO:0003700">
    <property type="term" value="F:DNA-binding transcription factor activity"/>
    <property type="evidence" value="ECO:0007669"/>
    <property type="project" value="InterPro"/>
</dbReference>
<feature type="domain" description="HTH deoR-type" evidence="4">
    <location>
        <begin position="3"/>
        <end position="58"/>
    </location>
</feature>
<keyword evidence="3" id="KW-0804">Transcription</keyword>
<evidence type="ECO:0000259" key="4">
    <source>
        <dbReference type="PROSITE" id="PS51000"/>
    </source>
</evidence>
<accession>A0A6M8HRS8</accession>
<dbReference type="Proteomes" id="UP000500767">
    <property type="component" value="Chromosome"/>
</dbReference>
<evidence type="ECO:0000256" key="2">
    <source>
        <dbReference type="ARBA" id="ARBA00023125"/>
    </source>
</evidence>
<dbReference type="GO" id="GO:0003677">
    <property type="term" value="F:DNA binding"/>
    <property type="evidence" value="ECO:0007669"/>
    <property type="project" value="UniProtKB-KW"/>
</dbReference>
<keyword evidence="6" id="KW-1185">Reference proteome</keyword>
<dbReference type="PANTHER" id="PTHR30363:SF44">
    <property type="entry name" value="AGA OPERON TRANSCRIPTIONAL REPRESSOR-RELATED"/>
    <property type="match status" value="1"/>
</dbReference>
<name>A0A6M8HRS8_9PROT</name>
<dbReference type="Gene3D" id="3.40.50.1360">
    <property type="match status" value="1"/>
</dbReference>
<organism evidence="5 6">
    <name type="scientific">Lichenicola cladoniae</name>
    <dbReference type="NCBI Taxonomy" id="1484109"/>
    <lineage>
        <taxon>Bacteria</taxon>
        <taxon>Pseudomonadati</taxon>
        <taxon>Pseudomonadota</taxon>
        <taxon>Alphaproteobacteria</taxon>
        <taxon>Acetobacterales</taxon>
        <taxon>Acetobacteraceae</taxon>
        <taxon>Lichenicola</taxon>
    </lineage>
</organism>
<dbReference type="Gene3D" id="1.10.10.10">
    <property type="entry name" value="Winged helix-like DNA-binding domain superfamily/Winged helix DNA-binding domain"/>
    <property type="match status" value="1"/>
</dbReference>
<keyword evidence="1" id="KW-0805">Transcription regulation</keyword>
<sequence>MKVARARRLDMLRHIGAGMASAEALAEQLGISLSTVRRDLAVLAREGALLRTYGGAALPGPVQPEQPLTERLGERNAQKNAIAALAADHVLDGQTVILDAGSTVGALANRLRDRKDLRVVTSGLTSLQALSGLDRIDLVSLGGTLRPISLGFTGPLAEQAMRRITADSAFLGADGVVAGRGLCEASAEQTSLKELMTAQAETIYVLATSDKLGKAASRAWAPLDRPWTLVTDADASEAQLEPFRRLGTVTILIASGA</sequence>
<protein>
    <submittedName>
        <fullName evidence="5">DeoR/GlpR transcriptional regulator</fullName>
    </submittedName>
</protein>
<dbReference type="Pfam" id="PF00455">
    <property type="entry name" value="DeoRC"/>
    <property type="match status" value="1"/>
</dbReference>
<dbReference type="Pfam" id="PF08220">
    <property type="entry name" value="HTH_DeoR"/>
    <property type="match status" value="1"/>
</dbReference>
<dbReference type="PROSITE" id="PS51000">
    <property type="entry name" value="HTH_DEOR_2"/>
    <property type="match status" value="1"/>
</dbReference>
<evidence type="ECO:0000313" key="5">
    <source>
        <dbReference type="EMBL" id="QKE90975.1"/>
    </source>
</evidence>
<keyword evidence="2" id="KW-0238">DNA-binding</keyword>
<reference evidence="5 6" key="1">
    <citation type="journal article" date="2014" name="World J. Microbiol. Biotechnol.">
        <title>Biodiversity and physiological characteristics of Antarctic and Arctic lichens-associated bacteria.</title>
        <authorList>
            <person name="Lee Y.M."/>
            <person name="Kim E.H."/>
            <person name="Lee H.K."/>
            <person name="Hong S.G."/>
        </authorList>
    </citation>
    <scope>NUCLEOTIDE SEQUENCE [LARGE SCALE GENOMIC DNA]</scope>
    <source>
        <strain evidence="5 6">PAMC 26569</strain>
    </source>
</reference>
<evidence type="ECO:0000256" key="3">
    <source>
        <dbReference type="ARBA" id="ARBA00023163"/>
    </source>
</evidence>
<proteinExistence type="predicted"/>
<dbReference type="InterPro" id="IPR036388">
    <property type="entry name" value="WH-like_DNA-bd_sf"/>
</dbReference>